<feature type="compositionally biased region" description="Low complexity" evidence="6">
    <location>
        <begin position="15"/>
        <end position="26"/>
    </location>
</feature>
<evidence type="ECO:0000256" key="5">
    <source>
        <dbReference type="ARBA" id="ARBA00023242"/>
    </source>
</evidence>
<dbReference type="GO" id="GO:0017056">
    <property type="term" value="F:structural constituent of nuclear pore"/>
    <property type="evidence" value="ECO:0007669"/>
    <property type="project" value="TreeGrafter"/>
</dbReference>
<feature type="domain" description="Nucleoporin Nup54 alpha-helical" evidence="7">
    <location>
        <begin position="321"/>
        <end position="457"/>
    </location>
</feature>
<evidence type="ECO:0000256" key="1">
    <source>
        <dbReference type="ARBA" id="ARBA00004567"/>
    </source>
</evidence>
<dbReference type="Pfam" id="PF13874">
    <property type="entry name" value="Nup54"/>
    <property type="match status" value="1"/>
</dbReference>
<comment type="subcellular location">
    <subcellularLocation>
        <location evidence="2">Nucleus membrane</location>
        <topology evidence="2">Peripheral membrane protein</topology>
        <orientation evidence="2">Nucleoplasmic side</orientation>
    </subcellularLocation>
    <subcellularLocation>
        <location evidence="1">Nucleus</location>
        <location evidence="1">Nuclear pore complex</location>
    </subcellularLocation>
</comment>
<keyword evidence="5" id="KW-0539">Nucleus</keyword>
<evidence type="ECO:0000313" key="9">
    <source>
        <dbReference type="Proteomes" id="UP000182444"/>
    </source>
</evidence>
<dbReference type="Gene3D" id="1.20.5.490">
    <property type="entry name" value="Single helix bin"/>
    <property type="match status" value="1"/>
</dbReference>
<keyword evidence="3" id="KW-0813">Transport</keyword>
<feature type="region of interest" description="Disordered" evidence="6">
    <location>
        <begin position="227"/>
        <end position="284"/>
    </location>
</feature>
<feature type="compositionally biased region" description="Low complexity" evidence="6">
    <location>
        <begin position="227"/>
        <end position="272"/>
    </location>
</feature>
<keyword evidence="4" id="KW-0906">Nuclear pore complex</keyword>
<feature type="compositionally biased region" description="Polar residues" evidence="6">
    <location>
        <begin position="273"/>
        <end position="284"/>
    </location>
</feature>
<evidence type="ECO:0000256" key="3">
    <source>
        <dbReference type="ARBA" id="ARBA00022448"/>
    </source>
</evidence>
<dbReference type="GO" id="GO:0006999">
    <property type="term" value="P:nuclear pore organization"/>
    <property type="evidence" value="ECO:0007669"/>
    <property type="project" value="TreeGrafter"/>
</dbReference>
<dbReference type="EMBL" id="CP017553">
    <property type="protein sequence ID" value="AOW00942.1"/>
    <property type="molecule type" value="Genomic_DNA"/>
</dbReference>
<dbReference type="KEGG" id="yli:2905785"/>
<feature type="compositionally biased region" description="Low complexity" evidence="6">
    <location>
        <begin position="92"/>
        <end position="101"/>
    </location>
</feature>
<evidence type="ECO:0000256" key="2">
    <source>
        <dbReference type="ARBA" id="ARBA00004620"/>
    </source>
</evidence>
<evidence type="ECO:0000313" key="8">
    <source>
        <dbReference type="EMBL" id="AOW00942.1"/>
    </source>
</evidence>
<feature type="compositionally biased region" description="Polar residues" evidence="6">
    <location>
        <begin position="1"/>
        <end position="11"/>
    </location>
</feature>
<protein>
    <recommendedName>
        <fullName evidence="7">Nucleoporin Nup54 alpha-helical domain-containing protein</fullName>
    </recommendedName>
</protein>
<dbReference type="GeneID" id="2905785"/>
<dbReference type="GO" id="GO:0036228">
    <property type="term" value="P:protein localization to nuclear inner membrane"/>
    <property type="evidence" value="ECO:0007669"/>
    <property type="project" value="TreeGrafter"/>
</dbReference>
<evidence type="ECO:0000256" key="4">
    <source>
        <dbReference type="ARBA" id="ARBA00023132"/>
    </source>
</evidence>
<gene>
    <name evidence="8" type="ORF">YALI1_A21720g</name>
</gene>
<dbReference type="GO" id="GO:0031965">
    <property type="term" value="C:nuclear membrane"/>
    <property type="evidence" value="ECO:0007669"/>
    <property type="project" value="UniProtKB-SubCell"/>
</dbReference>
<feature type="compositionally biased region" description="Low complexity" evidence="6">
    <location>
        <begin position="72"/>
        <end position="84"/>
    </location>
</feature>
<dbReference type="InterPro" id="IPR024864">
    <property type="entry name" value="Nup54/Nup57/Nup44"/>
</dbReference>
<dbReference type="PANTHER" id="PTHR13000:SF0">
    <property type="entry name" value="NUCLEOPORIN P54"/>
    <property type="match status" value="1"/>
</dbReference>
<dbReference type="eggNOG" id="KOG3091">
    <property type="taxonomic scope" value="Eukaryota"/>
</dbReference>
<reference evidence="8 9" key="1">
    <citation type="journal article" date="2016" name="PLoS ONE">
        <title>Sequence Assembly of Yarrowia lipolytica Strain W29/CLIB89 Shows Transposable Element Diversity.</title>
        <authorList>
            <person name="Magnan C."/>
            <person name="Yu J."/>
            <person name="Chang I."/>
            <person name="Jahn E."/>
            <person name="Kanomata Y."/>
            <person name="Wu J."/>
            <person name="Zeller M."/>
            <person name="Oakes M."/>
            <person name="Baldi P."/>
            <person name="Sandmeyer S."/>
        </authorList>
    </citation>
    <scope>NUCLEOTIDE SEQUENCE [LARGE SCALE GENOMIC DNA]</scope>
    <source>
        <strain evidence="9">CLIB89(W29)</strain>
    </source>
</reference>
<dbReference type="Pfam" id="PF13634">
    <property type="entry name" value="Nucleoporin_FG"/>
    <property type="match status" value="2"/>
</dbReference>
<name>A0A1D8N5M4_YARLL</name>
<proteinExistence type="predicted"/>
<keyword evidence="4" id="KW-0509">mRNA transport</keyword>
<organism evidence="8 9">
    <name type="scientific">Yarrowia lipolytica</name>
    <name type="common">Candida lipolytica</name>
    <dbReference type="NCBI Taxonomy" id="4952"/>
    <lineage>
        <taxon>Eukaryota</taxon>
        <taxon>Fungi</taxon>
        <taxon>Dikarya</taxon>
        <taxon>Ascomycota</taxon>
        <taxon>Saccharomycotina</taxon>
        <taxon>Dipodascomycetes</taxon>
        <taxon>Dipodascales</taxon>
        <taxon>Dipodascales incertae sedis</taxon>
        <taxon>Yarrowia</taxon>
    </lineage>
</organism>
<dbReference type="Gene3D" id="1.20.5.170">
    <property type="match status" value="1"/>
</dbReference>
<dbReference type="AlphaFoldDB" id="A0A1D8N5M4"/>
<feature type="region of interest" description="Disordered" evidence="6">
    <location>
        <begin position="1"/>
        <end position="26"/>
    </location>
</feature>
<feature type="compositionally biased region" description="Low complexity" evidence="6">
    <location>
        <begin position="195"/>
        <end position="214"/>
    </location>
</feature>
<sequence length="528" mass="56120">MFGNTNQQSGGFSFGQNNTNSAGNNNAGGMSSGFKFGAGSAATSNNTNSSGGGLFGQNNNNTSGNTGGGLFGQNNANTGNTGTTGASGGLFGQNNTNTNTNTGGGLFGNNVNTNTNTNTNTGGGGLFGNTNNANTNTNTGGGLFGQNNNNATTNTNTTGGGLFGQNNTNTNTNTGGGLFGNNANTNTNTGGGLFGNNNANTNTNTNTGGLFGNNNANTNTGGGLFGNNNANNANTNTNTGGFFGNNNANNNVGGFGQQQQQQQQQAGFGQLTKTNQPSGPSVQAQLTRIKDGWDPTSPNCAFQFYFYNRIPLDDIPYYQMPQGQSPEKWDKAVAERPYKSSVPVLAVGFTDLQKRTKQQEQQVGVYRVRMHEVNNKLDELTNKHDLVTTVKIAEMRARHQRLVNRTVALAAVTQVLRNRGYVLKPEEEVLRKNLVQLNDKVTDPAVFGRINEIWARMSVLREQARHATDSQSKKAPDGTILTWERDEETLEQLAKILKDQQTGIAFLAKVLKEDMAEVENKISSLEKK</sequence>
<keyword evidence="4" id="KW-0811">Translocation</keyword>
<dbReference type="VEuPathDB" id="FungiDB:YALI1_A21720g"/>
<dbReference type="VEuPathDB" id="FungiDB:YALI0_A20702g"/>
<evidence type="ECO:0000259" key="7">
    <source>
        <dbReference type="Pfam" id="PF13874"/>
    </source>
</evidence>
<feature type="compositionally biased region" description="Low complexity" evidence="6">
    <location>
        <begin position="108"/>
        <end position="120"/>
    </location>
</feature>
<dbReference type="Proteomes" id="UP000182444">
    <property type="component" value="Chromosome 1A"/>
</dbReference>
<dbReference type="InterPro" id="IPR025574">
    <property type="entry name" value="Nucleoporin_FG_rpt"/>
</dbReference>
<evidence type="ECO:0000256" key="6">
    <source>
        <dbReference type="SAM" id="MobiDB-lite"/>
    </source>
</evidence>
<dbReference type="GO" id="GO:0044613">
    <property type="term" value="C:nuclear pore central transport channel"/>
    <property type="evidence" value="ECO:0007669"/>
    <property type="project" value="TreeGrafter"/>
</dbReference>
<dbReference type="PANTHER" id="PTHR13000">
    <property type="entry name" value="NUCLEOPORIN P54"/>
    <property type="match status" value="1"/>
</dbReference>
<dbReference type="InterPro" id="IPR025712">
    <property type="entry name" value="Nup54_alpha-helical_dom"/>
</dbReference>
<feature type="region of interest" description="Disordered" evidence="6">
    <location>
        <begin position="48"/>
        <end position="214"/>
    </location>
</feature>
<accession>A0A1D8N5M4</accession>
<feature type="compositionally biased region" description="Low complexity" evidence="6">
    <location>
        <begin position="128"/>
        <end position="138"/>
    </location>
</feature>
<feature type="compositionally biased region" description="Low complexity" evidence="6">
    <location>
        <begin position="145"/>
        <end position="157"/>
    </location>
</feature>
<feature type="compositionally biased region" description="Low complexity" evidence="6">
    <location>
        <begin position="164"/>
        <end position="173"/>
    </location>
</feature>
<dbReference type="GO" id="GO:0006607">
    <property type="term" value="P:NLS-bearing protein import into nucleus"/>
    <property type="evidence" value="ECO:0007669"/>
    <property type="project" value="TreeGrafter"/>
</dbReference>
<dbReference type="RefSeq" id="XP_500299.3">
    <property type="nucleotide sequence ID" value="XM_500299.3"/>
</dbReference>
<keyword evidence="4" id="KW-0653">Protein transport</keyword>